<feature type="region of interest" description="Disordered" evidence="1">
    <location>
        <begin position="1"/>
        <end position="28"/>
    </location>
</feature>
<reference evidence="2 3" key="1">
    <citation type="submission" date="2018-06" db="EMBL/GenBank/DDBJ databases">
        <title>A transcriptomic atlas of mushroom development highlights an independent origin of complex multicellularity.</title>
        <authorList>
            <consortium name="DOE Joint Genome Institute"/>
            <person name="Krizsan K."/>
            <person name="Almasi E."/>
            <person name="Merenyi Z."/>
            <person name="Sahu N."/>
            <person name="Viragh M."/>
            <person name="Koszo T."/>
            <person name="Mondo S."/>
            <person name="Kiss B."/>
            <person name="Balint B."/>
            <person name="Kues U."/>
            <person name="Barry K."/>
            <person name="Hegedus J.C."/>
            <person name="Henrissat B."/>
            <person name="Johnson J."/>
            <person name="Lipzen A."/>
            <person name="Ohm R."/>
            <person name="Nagy I."/>
            <person name="Pangilinan J."/>
            <person name="Yan J."/>
            <person name="Xiong Y."/>
            <person name="Grigoriev I.V."/>
            <person name="Hibbett D.S."/>
            <person name="Nagy L.G."/>
        </authorList>
    </citation>
    <scope>NUCLEOTIDE SEQUENCE [LARGE SCALE GENOMIC DNA]</scope>
    <source>
        <strain evidence="2 3">SZMC22713</strain>
    </source>
</reference>
<feature type="compositionally biased region" description="Low complexity" evidence="1">
    <location>
        <begin position="145"/>
        <end position="154"/>
    </location>
</feature>
<protein>
    <submittedName>
        <fullName evidence="2">Uncharacterized protein</fullName>
    </submittedName>
</protein>
<organism evidence="2 3">
    <name type="scientific">Rickenella mellea</name>
    <dbReference type="NCBI Taxonomy" id="50990"/>
    <lineage>
        <taxon>Eukaryota</taxon>
        <taxon>Fungi</taxon>
        <taxon>Dikarya</taxon>
        <taxon>Basidiomycota</taxon>
        <taxon>Agaricomycotina</taxon>
        <taxon>Agaricomycetes</taxon>
        <taxon>Hymenochaetales</taxon>
        <taxon>Rickenellaceae</taxon>
        <taxon>Rickenella</taxon>
    </lineage>
</organism>
<feature type="region of interest" description="Disordered" evidence="1">
    <location>
        <begin position="47"/>
        <end position="164"/>
    </location>
</feature>
<accession>A0A4Y7PI08</accession>
<feature type="compositionally biased region" description="Basic and acidic residues" evidence="1">
    <location>
        <begin position="100"/>
        <end position="115"/>
    </location>
</feature>
<dbReference type="Proteomes" id="UP000294933">
    <property type="component" value="Unassembled WGS sequence"/>
</dbReference>
<dbReference type="OrthoDB" id="3065236at2759"/>
<gene>
    <name evidence="2" type="ORF">BD410DRAFT_846274</name>
</gene>
<evidence type="ECO:0000256" key="1">
    <source>
        <dbReference type="SAM" id="MobiDB-lite"/>
    </source>
</evidence>
<keyword evidence="3" id="KW-1185">Reference proteome</keyword>
<sequence length="213" mass="23411">MAKKVKEDPGAAGSAASRSASTQPRPHHSKCLSAAYVGLRLPGASCAPVRPLDEDYDEGIADTSTSLARPIERPPPASPADSVYCAERRLLPGPSESAAENEHSKVGFLNREQRRASPPGRRTPLQSTRPSPLQFRTEVQIRYHSPPSSASGSSEDLPAGDDERMQMDSRILVRTLLSRRPRLDRQSFGAEPYLCWHTSIRVSLAARENFRNR</sequence>
<name>A0A4Y7PI08_9AGAM</name>
<evidence type="ECO:0000313" key="3">
    <source>
        <dbReference type="Proteomes" id="UP000294933"/>
    </source>
</evidence>
<feature type="compositionally biased region" description="Low complexity" evidence="1">
    <location>
        <begin position="10"/>
        <end position="21"/>
    </location>
</feature>
<dbReference type="VEuPathDB" id="FungiDB:BD410DRAFT_846274"/>
<dbReference type="EMBL" id="ML170377">
    <property type="protein sequence ID" value="TDL14179.1"/>
    <property type="molecule type" value="Genomic_DNA"/>
</dbReference>
<proteinExistence type="predicted"/>
<evidence type="ECO:0000313" key="2">
    <source>
        <dbReference type="EMBL" id="TDL14179.1"/>
    </source>
</evidence>
<dbReference type="AlphaFoldDB" id="A0A4Y7PI08"/>